<evidence type="ECO:0000256" key="1">
    <source>
        <dbReference type="SAM" id="MobiDB-lite"/>
    </source>
</evidence>
<evidence type="ECO:0000313" key="3">
    <source>
        <dbReference type="EMBL" id="ABN49416.1"/>
    </source>
</evidence>
<evidence type="ECO:0000313" key="2">
    <source>
        <dbReference type="EMBL" id="ABN49415.1"/>
    </source>
</evidence>
<accession>A2VEV7</accession>
<proteinExistence type="evidence at transcript level"/>
<organism evidence="2">
    <name type="scientific">Drosophila melanogaster</name>
    <name type="common">Fruit fly</name>
    <dbReference type="NCBI Taxonomy" id="7227"/>
    <lineage>
        <taxon>Eukaryota</taxon>
        <taxon>Metazoa</taxon>
        <taxon>Ecdysozoa</taxon>
        <taxon>Arthropoda</taxon>
        <taxon>Hexapoda</taxon>
        <taxon>Insecta</taxon>
        <taxon>Pterygota</taxon>
        <taxon>Neoptera</taxon>
        <taxon>Endopterygota</taxon>
        <taxon>Diptera</taxon>
        <taxon>Brachycera</taxon>
        <taxon>Muscomorpha</taxon>
        <taxon>Ephydroidea</taxon>
        <taxon>Drosophilidae</taxon>
        <taxon>Drosophila</taxon>
        <taxon>Sophophora</taxon>
    </lineage>
</organism>
<protein>
    <submittedName>
        <fullName evidence="2">IP18512p</fullName>
    </submittedName>
    <submittedName>
        <fullName evidence="3">IP18513p</fullName>
    </submittedName>
</protein>
<feature type="compositionally biased region" description="Basic residues" evidence="1">
    <location>
        <begin position="1"/>
        <end position="10"/>
    </location>
</feature>
<feature type="non-terminal residue" evidence="2">
    <location>
        <position position="1"/>
    </location>
</feature>
<reference evidence="2" key="1">
    <citation type="submission" date="2007-02" db="EMBL/GenBank/DDBJ databases">
        <authorList>
            <person name="Stapleton M."/>
            <person name="Carlson J."/>
            <person name="Frise E."/>
            <person name="Kapadia B."/>
            <person name="Park S."/>
            <person name="Wan K."/>
            <person name="Yu C."/>
            <person name="Celniker S."/>
        </authorList>
    </citation>
    <scope>NUCLEOTIDE SEQUENCE</scope>
</reference>
<dbReference type="EMBL" id="BT030276">
    <property type="protein sequence ID" value="ABN49415.1"/>
    <property type="molecule type" value="mRNA"/>
</dbReference>
<name>A2VEV7_DROME</name>
<dbReference type="AlphaFoldDB" id="A2VEV7"/>
<sequence>TSHAGQRLRWHGGWNSGATRRRGHNGQAAAGSTHLPHLVEPRLGMGRCGALRHHLGTVDPALQNHAVQPLLGAHDLAKRLAARRLRSQLRESGQL</sequence>
<feature type="region of interest" description="Disordered" evidence="1">
    <location>
        <begin position="1"/>
        <end position="34"/>
    </location>
</feature>
<dbReference type="EMBL" id="BT030277">
    <property type="protein sequence ID" value="ABN49416.1"/>
    <property type="molecule type" value="mRNA"/>
</dbReference>